<proteinExistence type="predicted"/>
<dbReference type="Pfam" id="PF13443">
    <property type="entry name" value="HTH_26"/>
    <property type="match status" value="1"/>
</dbReference>
<name>A0A2V4BWU9_9FLAO</name>
<protein>
    <recommendedName>
        <fullName evidence="1">HTH cro/C1-type domain-containing protein</fullName>
    </recommendedName>
</protein>
<dbReference type="Proteomes" id="UP000247903">
    <property type="component" value="Unassembled WGS sequence"/>
</dbReference>
<sequence>MQKQSITCNFIFMKKTRKSEIPEVVIQLGIKIKEVIDDNQLKQREVAHDAEMDVENLRKYIKGTQEMKISTLFKIAQSLKIKPSDLIKDL</sequence>
<dbReference type="InterPro" id="IPR001387">
    <property type="entry name" value="Cro/C1-type_HTH"/>
</dbReference>
<dbReference type="Gene3D" id="1.10.260.40">
    <property type="entry name" value="lambda repressor-like DNA-binding domains"/>
    <property type="match status" value="1"/>
</dbReference>
<dbReference type="GO" id="GO:0003677">
    <property type="term" value="F:DNA binding"/>
    <property type="evidence" value="ECO:0007669"/>
    <property type="project" value="InterPro"/>
</dbReference>
<gene>
    <name evidence="2" type="ORF">DMB65_03690</name>
</gene>
<comment type="caution">
    <text evidence="2">The sequence shown here is derived from an EMBL/GenBank/DDBJ whole genome shotgun (WGS) entry which is preliminary data.</text>
</comment>
<dbReference type="AlphaFoldDB" id="A0A2V4BWU9"/>
<organism evidence="2 3">
    <name type="scientific">Flavobacterium cheongpyeongense</name>
    <dbReference type="NCBI Taxonomy" id="2212651"/>
    <lineage>
        <taxon>Bacteria</taxon>
        <taxon>Pseudomonadati</taxon>
        <taxon>Bacteroidota</taxon>
        <taxon>Flavobacteriia</taxon>
        <taxon>Flavobacteriales</taxon>
        <taxon>Flavobacteriaceae</taxon>
        <taxon>Flavobacterium</taxon>
    </lineage>
</organism>
<feature type="domain" description="HTH cro/C1-type" evidence="1">
    <location>
        <begin position="32"/>
        <end position="86"/>
    </location>
</feature>
<dbReference type="SMART" id="SM00530">
    <property type="entry name" value="HTH_XRE"/>
    <property type="match status" value="1"/>
</dbReference>
<accession>A0A2V4BWU9</accession>
<reference evidence="2 3" key="1">
    <citation type="submission" date="2018-05" db="EMBL/GenBank/DDBJ databases">
        <title>Flavobacterium sp. strain IMCC34759, incomplete genome.</title>
        <authorList>
            <person name="Joung Y."/>
            <person name="Cho J."/>
        </authorList>
    </citation>
    <scope>NUCLEOTIDE SEQUENCE [LARGE SCALE GENOMIC DNA]</scope>
    <source>
        <strain evidence="2 3">IMCC34759</strain>
    </source>
</reference>
<evidence type="ECO:0000313" key="2">
    <source>
        <dbReference type="EMBL" id="PXY42343.1"/>
    </source>
</evidence>
<keyword evidence="3" id="KW-1185">Reference proteome</keyword>
<evidence type="ECO:0000313" key="3">
    <source>
        <dbReference type="Proteomes" id="UP000247903"/>
    </source>
</evidence>
<dbReference type="InterPro" id="IPR010982">
    <property type="entry name" value="Lambda_DNA-bd_dom_sf"/>
</dbReference>
<dbReference type="SUPFAM" id="SSF47413">
    <property type="entry name" value="lambda repressor-like DNA-binding domains"/>
    <property type="match status" value="1"/>
</dbReference>
<evidence type="ECO:0000259" key="1">
    <source>
        <dbReference type="PROSITE" id="PS50943"/>
    </source>
</evidence>
<dbReference type="PROSITE" id="PS50943">
    <property type="entry name" value="HTH_CROC1"/>
    <property type="match status" value="1"/>
</dbReference>
<dbReference type="OrthoDB" id="1366528at2"/>
<dbReference type="EMBL" id="QJHK01000002">
    <property type="protein sequence ID" value="PXY42343.1"/>
    <property type="molecule type" value="Genomic_DNA"/>
</dbReference>
<dbReference type="CDD" id="cd00093">
    <property type="entry name" value="HTH_XRE"/>
    <property type="match status" value="1"/>
</dbReference>